<protein>
    <submittedName>
        <fullName evidence="5">DNA methylase</fullName>
    </submittedName>
</protein>
<name>A0A450V0Q7_9GAMM</name>
<dbReference type="EMBL" id="CAADFG010000135">
    <property type="protein sequence ID" value="VFJ98245.1"/>
    <property type="molecule type" value="Genomic_DNA"/>
</dbReference>
<sequence length="326" mass="36368">MENGEIRVIGRNKDTGVVNIEYVTNESRQLNIKTVWNRKYHDSGIYGSSILRSILGESANFSFPKSVYSVKDAVAAIVRDRPNALILDFFAGSGTTLHAVNLLNALDNGQHRCILVINNEVSEEEAKALSAQGLRPGDPKWERHGICQSVTWPRSKYTILGRRDDGSTLTGEYLTGRTLEKERPRRFRHIGFVAPADPDTPAWKKQLAALMDGIPQSAVKSDAAFVVSEKHPAALLFDASRADAWLAAREGQGHVSDFYIVTPDKAAFDAIKDRVTELLGPLIVTEEKKHPMADGFPVNLEFFRLDFLDKDPVELGRRFREILLLL</sequence>
<dbReference type="SUPFAM" id="SSF53335">
    <property type="entry name" value="S-adenosyl-L-methionine-dependent methyltransferases"/>
    <property type="match status" value="1"/>
</dbReference>
<evidence type="ECO:0000313" key="5">
    <source>
        <dbReference type="EMBL" id="VFJ98388.1"/>
    </source>
</evidence>
<dbReference type="InterPro" id="IPR002941">
    <property type="entry name" value="DNA_methylase_N4/N6"/>
</dbReference>
<dbReference type="Gene3D" id="3.40.50.150">
    <property type="entry name" value="Vaccinia Virus protein VP39"/>
    <property type="match status" value="1"/>
</dbReference>
<keyword evidence="1 5" id="KW-0489">Methyltransferase</keyword>
<dbReference type="EMBL" id="CAADFI010000133">
    <property type="protein sequence ID" value="VFJ98388.1"/>
    <property type="molecule type" value="Genomic_DNA"/>
</dbReference>
<feature type="domain" description="DNA methylase N-4/N-6" evidence="3">
    <location>
        <begin position="25"/>
        <end position="104"/>
    </location>
</feature>
<dbReference type="AlphaFoldDB" id="A0A450V0Q7"/>
<dbReference type="InterPro" id="IPR029063">
    <property type="entry name" value="SAM-dependent_MTases_sf"/>
</dbReference>
<evidence type="ECO:0000256" key="2">
    <source>
        <dbReference type="ARBA" id="ARBA00022679"/>
    </source>
</evidence>
<dbReference type="GO" id="GO:0003677">
    <property type="term" value="F:DNA binding"/>
    <property type="evidence" value="ECO:0007669"/>
    <property type="project" value="InterPro"/>
</dbReference>
<evidence type="ECO:0000256" key="1">
    <source>
        <dbReference type="ARBA" id="ARBA00022603"/>
    </source>
</evidence>
<organism evidence="5">
    <name type="scientific">Candidatus Kentrum eta</name>
    <dbReference type="NCBI Taxonomy" id="2126337"/>
    <lineage>
        <taxon>Bacteria</taxon>
        <taxon>Pseudomonadati</taxon>
        <taxon>Pseudomonadota</taxon>
        <taxon>Gammaproteobacteria</taxon>
        <taxon>Candidatus Kentrum</taxon>
    </lineage>
</organism>
<dbReference type="GO" id="GO:0008170">
    <property type="term" value="F:N-methyltransferase activity"/>
    <property type="evidence" value="ECO:0007669"/>
    <property type="project" value="InterPro"/>
</dbReference>
<dbReference type="EMBL" id="CAADFJ010000133">
    <property type="protein sequence ID" value="VFK03524.1"/>
    <property type="molecule type" value="Genomic_DNA"/>
</dbReference>
<evidence type="ECO:0000313" key="4">
    <source>
        <dbReference type="EMBL" id="VFJ98245.1"/>
    </source>
</evidence>
<reference evidence="5" key="1">
    <citation type="submission" date="2019-02" db="EMBL/GenBank/DDBJ databases">
        <authorList>
            <person name="Gruber-Vodicka R. H."/>
            <person name="Seah K. B. B."/>
        </authorList>
    </citation>
    <scope>NUCLEOTIDE SEQUENCE</scope>
    <source>
        <strain evidence="6">BECK_SA2B12</strain>
        <strain evidence="4">BECK_SA2B15</strain>
        <strain evidence="5">BECK_SA2B20</strain>
    </source>
</reference>
<gene>
    <name evidence="4" type="ORF">BECKH772A_GA0070896_101354</name>
    <name evidence="5" type="ORF">BECKH772B_GA0070898_101334</name>
    <name evidence="6" type="ORF">BECKH772C_GA0070978_101334</name>
</gene>
<keyword evidence="2" id="KW-0808">Transferase</keyword>
<dbReference type="Pfam" id="PF01555">
    <property type="entry name" value="N6_N4_Mtase"/>
    <property type="match status" value="1"/>
</dbReference>
<evidence type="ECO:0000313" key="6">
    <source>
        <dbReference type="EMBL" id="VFK03524.1"/>
    </source>
</evidence>
<accession>A0A450V0Q7</accession>
<evidence type="ECO:0000259" key="3">
    <source>
        <dbReference type="Pfam" id="PF01555"/>
    </source>
</evidence>
<proteinExistence type="predicted"/>
<dbReference type="GO" id="GO:0032259">
    <property type="term" value="P:methylation"/>
    <property type="evidence" value="ECO:0007669"/>
    <property type="project" value="UniProtKB-KW"/>
</dbReference>